<reference evidence="10" key="1">
    <citation type="submission" date="2021-03" db="EMBL/GenBank/DDBJ databases">
        <title>Plesiomonas shigelloides zfcc0051, isolated from zebrafish feces.</title>
        <authorList>
            <person name="Vanderhoek Z."/>
            <person name="Gaulke C."/>
        </authorList>
    </citation>
    <scope>NUCLEOTIDE SEQUENCE</scope>
    <source>
        <strain evidence="10">Zfcc0051</strain>
    </source>
</reference>
<protein>
    <submittedName>
        <fullName evidence="10">Methyl-accepting chemotaxis protein</fullName>
    </submittedName>
</protein>
<dbReference type="Pfam" id="PF00672">
    <property type="entry name" value="HAMP"/>
    <property type="match status" value="1"/>
</dbReference>
<dbReference type="CDD" id="cd11386">
    <property type="entry name" value="MCP_signal"/>
    <property type="match status" value="1"/>
</dbReference>
<dbReference type="InterPro" id="IPR004090">
    <property type="entry name" value="Chemotax_Me-accpt_rcpt"/>
</dbReference>
<evidence type="ECO:0000256" key="7">
    <source>
        <dbReference type="SAM" id="Phobius"/>
    </source>
</evidence>
<dbReference type="EMBL" id="JAFNAA010000006">
    <property type="protein sequence ID" value="MBO1108104.1"/>
    <property type="molecule type" value="Genomic_DNA"/>
</dbReference>
<dbReference type="GO" id="GO:0004888">
    <property type="term" value="F:transmembrane signaling receptor activity"/>
    <property type="evidence" value="ECO:0007669"/>
    <property type="project" value="InterPro"/>
</dbReference>
<comment type="caution">
    <text evidence="10">The sequence shown here is derived from an EMBL/GenBank/DDBJ whole genome shotgun (WGS) entry which is preliminary data.</text>
</comment>
<accession>A0A8I1W583</accession>
<dbReference type="InterPro" id="IPR004089">
    <property type="entry name" value="MCPsignal_dom"/>
</dbReference>
<dbReference type="GO" id="GO:0006935">
    <property type="term" value="P:chemotaxis"/>
    <property type="evidence" value="ECO:0007669"/>
    <property type="project" value="UniProtKB-KW"/>
</dbReference>
<feature type="transmembrane region" description="Helical" evidence="7">
    <location>
        <begin position="15"/>
        <end position="36"/>
    </location>
</feature>
<keyword evidence="3 5" id="KW-0807">Transducer</keyword>
<dbReference type="SMART" id="SM00304">
    <property type="entry name" value="HAMP"/>
    <property type="match status" value="2"/>
</dbReference>
<feature type="domain" description="HAMP" evidence="9">
    <location>
        <begin position="174"/>
        <end position="226"/>
    </location>
</feature>
<name>A0A8I1W583_PLESH</name>
<feature type="transmembrane region" description="Helical" evidence="7">
    <location>
        <begin position="155"/>
        <end position="173"/>
    </location>
</feature>
<evidence type="ECO:0000313" key="10">
    <source>
        <dbReference type="EMBL" id="MBO1108104.1"/>
    </source>
</evidence>
<dbReference type="PROSITE" id="PS50111">
    <property type="entry name" value="CHEMOTAXIS_TRANSDUC_2"/>
    <property type="match status" value="1"/>
</dbReference>
<keyword evidence="7" id="KW-1133">Transmembrane helix</keyword>
<evidence type="ECO:0000256" key="6">
    <source>
        <dbReference type="SAM" id="Coils"/>
    </source>
</evidence>
<comment type="similarity">
    <text evidence="4">Belongs to the methyl-accepting chemotaxis (MCP) protein family.</text>
</comment>
<evidence type="ECO:0000256" key="3">
    <source>
        <dbReference type="ARBA" id="ARBA00023224"/>
    </source>
</evidence>
<keyword evidence="6" id="KW-0175">Coiled coil</keyword>
<organism evidence="10 11">
    <name type="scientific">Plesiomonas shigelloides</name>
    <name type="common">Aeromonas shigelloides</name>
    <dbReference type="NCBI Taxonomy" id="703"/>
    <lineage>
        <taxon>Bacteria</taxon>
        <taxon>Pseudomonadati</taxon>
        <taxon>Pseudomonadota</taxon>
        <taxon>Gammaproteobacteria</taxon>
        <taxon>Enterobacterales</taxon>
        <taxon>Enterobacteriaceae</taxon>
        <taxon>Plesiomonas</taxon>
    </lineage>
</organism>
<dbReference type="Gene3D" id="1.10.287.950">
    <property type="entry name" value="Methyl-accepting chemotaxis protein"/>
    <property type="match status" value="1"/>
</dbReference>
<dbReference type="Pfam" id="PF00015">
    <property type="entry name" value="MCPsignal"/>
    <property type="match status" value="1"/>
</dbReference>
<keyword evidence="7" id="KW-0472">Membrane</keyword>
<dbReference type="PRINTS" id="PR00260">
    <property type="entry name" value="CHEMTRNSDUCR"/>
</dbReference>
<dbReference type="PANTHER" id="PTHR32089:SF120">
    <property type="entry name" value="METHYL-ACCEPTING CHEMOTAXIS PROTEIN TLPQ"/>
    <property type="match status" value="1"/>
</dbReference>
<evidence type="ECO:0000259" key="8">
    <source>
        <dbReference type="PROSITE" id="PS50111"/>
    </source>
</evidence>
<evidence type="ECO:0000256" key="4">
    <source>
        <dbReference type="ARBA" id="ARBA00029447"/>
    </source>
</evidence>
<feature type="domain" description="Methyl-accepting transducer" evidence="8">
    <location>
        <begin position="231"/>
        <end position="467"/>
    </location>
</feature>
<evidence type="ECO:0000256" key="1">
    <source>
        <dbReference type="ARBA" id="ARBA00004429"/>
    </source>
</evidence>
<dbReference type="FunFam" id="1.10.287.950:FF:000001">
    <property type="entry name" value="Methyl-accepting chemotaxis sensory transducer"/>
    <property type="match status" value="1"/>
</dbReference>
<sequence length="506" mass="55475">MQFHFWEKWLVNVRLLPKAVLLMVFSTVLLTGKQWWDADTLRQHLLSTAQTQAEQQAQSVASLLNQAATGSQATLVQQLQQAGVSVYAVSPDKQLLGHPQLKRYEEWNSGAGMSGWSDEGEQRYFRAQSGDWLAAVALDRNSADQAYQDFIWRSVWQTVVMIVMFIVLLVGAVRMMHRQLSYLKNGIEALAAKNLAVPVLMPCKDEFGDMARALEQTRQNLRGIVTVQNNTAQELSAVAEVMSLAMRETGESTQEEFAEIDQLASAMSEMSSTVQDVAQNTELASQSTAESAEQAKQGAVFVGKTTDVIRQLSSDIRESALAVNQVEEQVGSIGSVVSTIRGISEQTNLLALNAAIEAARAGEQGRGFAVVADEVRQLAQRTQNATVEIQEMISQLQNSAQQAVTLMEQSVLEAAEGTEQIERAGSEFTRIETSVLRINEMNFQIASAAQQQSSVAQEMSHNLTNVRELISASVTVIGELTETAEAMQQQASKLQAEIGEFRLEAG</sequence>
<evidence type="ECO:0000256" key="5">
    <source>
        <dbReference type="PROSITE-ProRule" id="PRU00284"/>
    </source>
</evidence>
<evidence type="ECO:0000259" key="9">
    <source>
        <dbReference type="PROSITE" id="PS50885"/>
    </source>
</evidence>
<dbReference type="GO" id="GO:0005886">
    <property type="term" value="C:plasma membrane"/>
    <property type="evidence" value="ECO:0007669"/>
    <property type="project" value="UniProtKB-SubCell"/>
</dbReference>
<keyword evidence="7" id="KW-0812">Transmembrane</keyword>
<dbReference type="AlphaFoldDB" id="A0A8I1W583"/>
<gene>
    <name evidence="10" type="ORF">J2R62_07690</name>
</gene>
<feature type="coiled-coil region" evidence="6">
    <location>
        <begin position="477"/>
        <end position="504"/>
    </location>
</feature>
<evidence type="ECO:0000256" key="2">
    <source>
        <dbReference type="ARBA" id="ARBA00022500"/>
    </source>
</evidence>
<dbReference type="PROSITE" id="PS50885">
    <property type="entry name" value="HAMP"/>
    <property type="match status" value="1"/>
</dbReference>
<dbReference type="Proteomes" id="UP000664658">
    <property type="component" value="Unassembled WGS sequence"/>
</dbReference>
<dbReference type="GO" id="GO:0007165">
    <property type="term" value="P:signal transduction"/>
    <property type="evidence" value="ECO:0007669"/>
    <property type="project" value="UniProtKB-KW"/>
</dbReference>
<dbReference type="PANTHER" id="PTHR32089">
    <property type="entry name" value="METHYL-ACCEPTING CHEMOTAXIS PROTEIN MCPB"/>
    <property type="match status" value="1"/>
</dbReference>
<comment type="subcellular location">
    <subcellularLocation>
        <location evidence="1">Cell inner membrane</location>
        <topology evidence="1">Multi-pass membrane protein</topology>
    </subcellularLocation>
</comment>
<dbReference type="InterPro" id="IPR003660">
    <property type="entry name" value="HAMP_dom"/>
</dbReference>
<proteinExistence type="inferred from homology"/>
<evidence type="ECO:0000313" key="11">
    <source>
        <dbReference type="Proteomes" id="UP000664658"/>
    </source>
</evidence>
<dbReference type="SUPFAM" id="SSF58104">
    <property type="entry name" value="Methyl-accepting chemotaxis protein (MCP) signaling domain"/>
    <property type="match status" value="1"/>
</dbReference>
<keyword evidence="2" id="KW-0145">Chemotaxis</keyword>
<dbReference type="RefSeq" id="WP_207541954.1">
    <property type="nucleotide sequence ID" value="NZ_JAFNAA010000006.1"/>
</dbReference>
<dbReference type="SMART" id="SM00283">
    <property type="entry name" value="MA"/>
    <property type="match status" value="1"/>
</dbReference>